<evidence type="ECO:0000313" key="3">
    <source>
        <dbReference type="Proteomes" id="UP000178851"/>
    </source>
</evidence>
<gene>
    <name evidence="2" type="ORF">A2627_05545</name>
</gene>
<keyword evidence="1" id="KW-1133">Transmembrane helix</keyword>
<sequence>MAKDKKKPFGKKIIVYTLLFLMALILGAVTYYKNYQSKFDAPRENTQSIQFTIRKDFTLQAVIGDLHYFDFIKDETAFQYALEQTKDTNPGRENAIKVGSNTIDSEATYTISQSMTAWQIADILLNQGEYTPCDHGCPDSFFNPELLPGGDLAPTLKEKYSWVNTYDDCIKAIGHDGGQLSSEQYFQRTGIRRCVAPDGREFTQGKEGWSEIPSP</sequence>
<name>A0A1F7YI39_9BACT</name>
<dbReference type="EMBL" id="MGGI01000010">
    <property type="protein sequence ID" value="OGM26850.1"/>
    <property type="molecule type" value="Genomic_DNA"/>
</dbReference>
<accession>A0A1F7YI39</accession>
<protein>
    <submittedName>
        <fullName evidence="2">Uncharacterized protein</fullName>
    </submittedName>
</protein>
<evidence type="ECO:0000256" key="1">
    <source>
        <dbReference type="SAM" id="Phobius"/>
    </source>
</evidence>
<dbReference type="AlphaFoldDB" id="A0A1F7YI39"/>
<proteinExistence type="predicted"/>
<reference evidence="2 3" key="1">
    <citation type="journal article" date="2016" name="Nat. Commun.">
        <title>Thousands of microbial genomes shed light on interconnected biogeochemical processes in an aquifer system.</title>
        <authorList>
            <person name="Anantharaman K."/>
            <person name="Brown C.T."/>
            <person name="Hug L.A."/>
            <person name="Sharon I."/>
            <person name="Castelle C.J."/>
            <person name="Probst A.J."/>
            <person name="Thomas B.C."/>
            <person name="Singh A."/>
            <person name="Wilkins M.J."/>
            <person name="Karaoz U."/>
            <person name="Brodie E.L."/>
            <person name="Williams K.H."/>
            <person name="Hubbard S.S."/>
            <person name="Banfield J.F."/>
        </authorList>
    </citation>
    <scope>NUCLEOTIDE SEQUENCE [LARGE SCALE GENOMIC DNA]</scope>
</reference>
<comment type="caution">
    <text evidence="2">The sequence shown here is derived from an EMBL/GenBank/DDBJ whole genome shotgun (WGS) entry which is preliminary data.</text>
</comment>
<evidence type="ECO:0000313" key="2">
    <source>
        <dbReference type="EMBL" id="OGM26850.1"/>
    </source>
</evidence>
<feature type="transmembrane region" description="Helical" evidence="1">
    <location>
        <begin position="13"/>
        <end position="32"/>
    </location>
</feature>
<organism evidence="2 3">
    <name type="scientific">Candidatus Woesebacteria bacterium RIFCSPHIGHO2_01_FULL_39_28</name>
    <dbReference type="NCBI Taxonomy" id="1802496"/>
    <lineage>
        <taxon>Bacteria</taxon>
        <taxon>Candidatus Woeseibacteriota</taxon>
    </lineage>
</organism>
<dbReference type="Proteomes" id="UP000178851">
    <property type="component" value="Unassembled WGS sequence"/>
</dbReference>
<keyword evidence="1" id="KW-0812">Transmembrane</keyword>
<keyword evidence="1" id="KW-0472">Membrane</keyword>
<dbReference type="Gene3D" id="3.30.1490.480">
    <property type="entry name" value="Endolytic murein transglycosylase"/>
    <property type="match status" value="1"/>
</dbReference>